<dbReference type="RefSeq" id="WP_034221902.1">
    <property type="nucleotide sequence ID" value="NZ_AXCW01000010.1"/>
</dbReference>
<feature type="compositionally biased region" description="Basic residues" evidence="1">
    <location>
        <begin position="138"/>
        <end position="148"/>
    </location>
</feature>
<keyword evidence="3" id="KW-1185">Reference proteome</keyword>
<comment type="caution">
    <text evidence="2">The sequence shown here is derived from an EMBL/GenBank/DDBJ whole genome shotgun (WGS) entry which is preliminary data.</text>
</comment>
<evidence type="ECO:0000313" key="3">
    <source>
        <dbReference type="Proteomes" id="UP000019753"/>
    </source>
</evidence>
<gene>
    <name evidence="2" type="ORF">N866_00675</name>
</gene>
<accession>A0A021W0W4</accession>
<name>A0A021W0W4_9CELL</name>
<dbReference type="AlphaFoldDB" id="A0A021W0W4"/>
<dbReference type="Proteomes" id="UP000019753">
    <property type="component" value="Unassembled WGS sequence"/>
</dbReference>
<sequence length="148" mass="15585">MHGVPGLSELAAGAGLAASFAVGEAPEPREGMRGVALHTADPLAGRRFLVLMTESLAVAALAVPDRTSGLLSVHMSQDPWIVDRIAQYLICRVPPEGSSHRALAPPQAPVAPPAVDDDVEDAETSDRRPGPLDGFAARLRKRRSHTAE</sequence>
<dbReference type="EMBL" id="AXCW01000010">
    <property type="protein sequence ID" value="EYR64962.1"/>
    <property type="molecule type" value="Genomic_DNA"/>
</dbReference>
<protein>
    <submittedName>
        <fullName evidence="2">Uncharacterized protein</fullName>
    </submittedName>
</protein>
<evidence type="ECO:0000256" key="1">
    <source>
        <dbReference type="SAM" id="MobiDB-lite"/>
    </source>
</evidence>
<reference evidence="2 3" key="1">
    <citation type="submission" date="2014-01" db="EMBL/GenBank/DDBJ databases">
        <title>Actinotalea ferrariae CF5-4.</title>
        <authorList>
            <person name="Chen F."/>
            <person name="Li Y."/>
            <person name="Wang G."/>
        </authorList>
    </citation>
    <scope>NUCLEOTIDE SEQUENCE [LARGE SCALE GENOMIC DNA]</scope>
    <source>
        <strain evidence="2 3">CF5-4</strain>
    </source>
</reference>
<evidence type="ECO:0000313" key="2">
    <source>
        <dbReference type="EMBL" id="EYR64962.1"/>
    </source>
</evidence>
<proteinExistence type="predicted"/>
<feature type="region of interest" description="Disordered" evidence="1">
    <location>
        <begin position="96"/>
        <end position="148"/>
    </location>
</feature>
<organism evidence="2 3">
    <name type="scientific">Actinotalea ferrariae CF5-4</name>
    <dbReference type="NCBI Taxonomy" id="948458"/>
    <lineage>
        <taxon>Bacteria</taxon>
        <taxon>Bacillati</taxon>
        <taxon>Actinomycetota</taxon>
        <taxon>Actinomycetes</taxon>
        <taxon>Micrococcales</taxon>
        <taxon>Cellulomonadaceae</taxon>
        <taxon>Actinotalea</taxon>
    </lineage>
</organism>